<dbReference type="PROSITE" id="PS00356">
    <property type="entry name" value="HTH_LACI_1"/>
    <property type="match status" value="1"/>
</dbReference>
<dbReference type="AlphaFoldDB" id="A0A2W2CU37"/>
<dbReference type="CDD" id="cd01392">
    <property type="entry name" value="HTH_LacI"/>
    <property type="match status" value="1"/>
</dbReference>
<dbReference type="CDD" id="cd06267">
    <property type="entry name" value="PBP1_LacI_sugar_binding-like"/>
    <property type="match status" value="1"/>
</dbReference>
<dbReference type="OrthoDB" id="3226810at2"/>
<dbReference type="PANTHER" id="PTHR30146:SF153">
    <property type="entry name" value="LACTOSE OPERON REPRESSOR"/>
    <property type="match status" value="1"/>
</dbReference>
<dbReference type="SUPFAM" id="SSF47413">
    <property type="entry name" value="lambda repressor-like DNA-binding domains"/>
    <property type="match status" value="1"/>
</dbReference>
<dbReference type="InterPro" id="IPR028082">
    <property type="entry name" value="Peripla_BP_I"/>
</dbReference>
<dbReference type="RefSeq" id="WP_111132812.1">
    <property type="nucleotide sequence ID" value="NZ_POUB01000014.1"/>
</dbReference>
<accession>A0A2W2CU37</accession>
<feature type="region of interest" description="Disordered" evidence="4">
    <location>
        <begin position="1"/>
        <end position="22"/>
    </location>
</feature>
<evidence type="ECO:0000256" key="2">
    <source>
        <dbReference type="ARBA" id="ARBA00023125"/>
    </source>
</evidence>
<dbReference type="EMBL" id="POUB01000014">
    <property type="protein sequence ID" value="PZG02093.1"/>
    <property type="molecule type" value="Genomic_DNA"/>
</dbReference>
<keyword evidence="3" id="KW-0804">Transcription</keyword>
<evidence type="ECO:0000256" key="4">
    <source>
        <dbReference type="SAM" id="MobiDB-lite"/>
    </source>
</evidence>
<evidence type="ECO:0000313" key="6">
    <source>
        <dbReference type="EMBL" id="PZG02093.1"/>
    </source>
</evidence>
<keyword evidence="1" id="KW-0805">Transcription regulation</keyword>
<evidence type="ECO:0000313" key="7">
    <source>
        <dbReference type="Proteomes" id="UP000248749"/>
    </source>
</evidence>
<reference evidence="6 7" key="1">
    <citation type="submission" date="2018-01" db="EMBL/GenBank/DDBJ databases">
        <title>Draft genome sequence of Salinispora sp. 13K206.</title>
        <authorList>
            <person name="Sahin N."/>
            <person name="Saygin H."/>
            <person name="Ay H."/>
        </authorList>
    </citation>
    <scope>NUCLEOTIDE SEQUENCE [LARGE SCALE GENOMIC DNA]</scope>
    <source>
        <strain evidence="6 7">13K206</strain>
    </source>
</reference>
<name>A0A2W2CU37_9ACTN</name>
<evidence type="ECO:0000259" key="5">
    <source>
        <dbReference type="PROSITE" id="PS50932"/>
    </source>
</evidence>
<dbReference type="GO" id="GO:0000976">
    <property type="term" value="F:transcription cis-regulatory region binding"/>
    <property type="evidence" value="ECO:0007669"/>
    <property type="project" value="TreeGrafter"/>
</dbReference>
<dbReference type="InterPro" id="IPR046335">
    <property type="entry name" value="LacI/GalR-like_sensor"/>
</dbReference>
<dbReference type="GO" id="GO:0003700">
    <property type="term" value="F:DNA-binding transcription factor activity"/>
    <property type="evidence" value="ECO:0007669"/>
    <property type="project" value="TreeGrafter"/>
</dbReference>
<dbReference type="PROSITE" id="PS50932">
    <property type="entry name" value="HTH_LACI_2"/>
    <property type="match status" value="1"/>
</dbReference>
<evidence type="ECO:0000256" key="1">
    <source>
        <dbReference type="ARBA" id="ARBA00023015"/>
    </source>
</evidence>
<keyword evidence="2" id="KW-0238">DNA-binding</keyword>
<organism evidence="6 7">
    <name type="scientific">Micromonospora deserti</name>
    <dbReference type="NCBI Taxonomy" id="2070366"/>
    <lineage>
        <taxon>Bacteria</taxon>
        <taxon>Bacillati</taxon>
        <taxon>Actinomycetota</taxon>
        <taxon>Actinomycetes</taxon>
        <taxon>Micromonosporales</taxon>
        <taxon>Micromonosporaceae</taxon>
        <taxon>Micromonospora</taxon>
    </lineage>
</organism>
<feature type="domain" description="HTH lacI-type" evidence="5">
    <location>
        <begin position="26"/>
        <end position="81"/>
    </location>
</feature>
<sequence>MVTGNGGRRIGCPGRNDVPHPARPTVTLHDVAAAAGVSVSTASRVLGGSSRTVAPEYMERVLAAAATLRYTADASARAMRRGSDAIALVADDLTTASIGLVVAAMEREARTVDAFVTVASTAGTPERQLETVRLMCALRPRALVLTSSRINADVLDGRLLRELLAYQRDGGRVVIFGDTDMPFDTISVENRASAAAIGTYLAGTGHRRATILAGAAERANVSARAAGFTDGLVQGGLDPDDIQVVNCEVSRRGGFETIGRLLAGGPLRADALVCANDVIAIGAMSALRAAGIRVPLDVSVTGFDDIPLATDVTPRLTTVAVPLARIGRDAIRLALGGPGEPRRTTERGELVVRDSTRPGT</sequence>
<gene>
    <name evidence="6" type="ORF">C1I99_04180</name>
</gene>
<keyword evidence="7" id="KW-1185">Reference proteome</keyword>
<dbReference type="PANTHER" id="PTHR30146">
    <property type="entry name" value="LACI-RELATED TRANSCRIPTIONAL REPRESSOR"/>
    <property type="match status" value="1"/>
</dbReference>
<dbReference type="Gene3D" id="1.10.260.40">
    <property type="entry name" value="lambda repressor-like DNA-binding domains"/>
    <property type="match status" value="1"/>
</dbReference>
<evidence type="ECO:0000256" key="3">
    <source>
        <dbReference type="ARBA" id="ARBA00023163"/>
    </source>
</evidence>
<dbReference type="Pfam" id="PF00356">
    <property type="entry name" value="LacI"/>
    <property type="match status" value="1"/>
</dbReference>
<dbReference type="Pfam" id="PF13377">
    <property type="entry name" value="Peripla_BP_3"/>
    <property type="match status" value="1"/>
</dbReference>
<dbReference type="Gene3D" id="3.40.50.2300">
    <property type="match status" value="2"/>
</dbReference>
<protein>
    <submittedName>
        <fullName evidence="6">LacI family transcriptional regulator</fullName>
    </submittedName>
</protein>
<dbReference type="SMART" id="SM00354">
    <property type="entry name" value="HTH_LACI"/>
    <property type="match status" value="1"/>
</dbReference>
<dbReference type="InterPro" id="IPR010982">
    <property type="entry name" value="Lambda_DNA-bd_dom_sf"/>
</dbReference>
<dbReference type="InterPro" id="IPR000843">
    <property type="entry name" value="HTH_LacI"/>
</dbReference>
<proteinExistence type="predicted"/>
<dbReference type="SUPFAM" id="SSF53822">
    <property type="entry name" value="Periplasmic binding protein-like I"/>
    <property type="match status" value="1"/>
</dbReference>
<dbReference type="Proteomes" id="UP000248749">
    <property type="component" value="Unassembled WGS sequence"/>
</dbReference>
<comment type="caution">
    <text evidence="6">The sequence shown here is derived from an EMBL/GenBank/DDBJ whole genome shotgun (WGS) entry which is preliminary data.</text>
</comment>